<accession>A0A131Y3R9</accession>
<evidence type="ECO:0000313" key="2">
    <source>
        <dbReference type="EMBL" id="JAP74143.1"/>
    </source>
</evidence>
<feature type="non-terminal residue" evidence="2">
    <location>
        <position position="1"/>
    </location>
</feature>
<dbReference type="InterPro" id="IPR005135">
    <property type="entry name" value="Endo/exonuclease/phosphatase"/>
</dbReference>
<dbReference type="AlphaFoldDB" id="A0A131Y3R9"/>
<dbReference type="Gene3D" id="3.60.10.10">
    <property type="entry name" value="Endonuclease/exonuclease/phosphatase"/>
    <property type="match status" value="1"/>
</dbReference>
<proteinExistence type="evidence at transcript level"/>
<dbReference type="SUPFAM" id="SSF56219">
    <property type="entry name" value="DNase I-like"/>
    <property type="match status" value="1"/>
</dbReference>
<sequence>IHTCSADIILGTETWLSSNIEDSELTLSDCFSIYRKDRYGSRGGGVMIAVRNCIPSSFIPVDSALEILWVTIGMGFQRCLLGVCYRPPDSRADFIDNLTETVDNVQSKFPNMPIFLAGDFNYPGIDWATNEVLRNCPNKSECLKFF</sequence>
<dbReference type="InterPro" id="IPR036691">
    <property type="entry name" value="Endo/exonu/phosph_ase_sf"/>
</dbReference>
<reference evidence="2" key="1">
    <citation type="submission" date="2016-02" db="EMBL/GenBank/DDBJ databases">
        <title>RNAseq analyses of the midgut from blood- or serum-fed Ixodes ricinus ticks.</title>
        <authorList>
            <person name="Perner J."/>
            <person name="Provaznik J."/>
            <person name="Schrenkova J."/>
            <person name="Urbanova V."/>
            <person name="Ribeiro J.M."/>
            <person name="Kopacek P."/>
        </authorList>
    </citation>
    <scope>NUCLEOTIDE SEQUENCE</scope>
    <source>
        <tissue evidence="2">Gut</tissue>
    </source>
</reference>
<organism evidence="2">
    <name type="scientific">Ixodes ricinus</name>
    <name type="common">Common tick</name>
    <name type="synonym">Acarus ricinus</name>
    <dbReference type="NCBI Taxonomy" id="34613"/>
    <lineage>
        <taxon>Eukaryota</taxon>
        <taxon>Metazoa</taxon>
        <taxon>Ecdysozoa</taxon>
        <taxon>Arthropoda</taxon>
        <taxon>Chelicerata</taxon>
        <taxon>Arachnida</taxon>
        <taxon>Acari</taxon>
        <taxon>Parasitiformes</taxon>
        <taxon>Ixodida</taxon>
        <taxon>Ixodoidea</taxon>
        <taxon>Ixodidae</taxon>
        <taxon>Ixodinae</taxon>
        <taxon>Ixodes</taxon>
    </lineage>
</organism>
<keyword evidence="2" id="KW-0378">Hydrolase</keyword>
<keyword evidence="2" id="KW-0540">Nuclease</keyword>
<dbReference type="GO" id="GO:0004519">
    <property type="term" value="F:endonuclease activity"/>
    <property type="evidence" value="ECO:0007669"/>
    <property type="project" value="UniProtKB-KW"/>
</dbReference>
<dbReference type="GO" id="GO:0031012">
    <property type="term" value="C:extracellular matrix"/>
    <property type="evidence" value="ECO:0007669"/>
    <property type="project" value="TreeGrafter"/>
</dbReference>
<dbReference type="GO" id="GO:0061343">
    <property type="term" value="P:cell adhesion involved in heart morphogenesis"/>
    <property type="evidence" value="ECO:0007669"/>
    <property type="project" value="TreeGrafter"/>
</dbReference>
<keyword evidence="2" id="KW-0255">Endonuclease</keyword>
<dbReference type="PANTHER" id="PTHR33395">
    <property type="entry name" value="TRANSCRIPTASE, PUTATIVE-RELATED-RELATED"/>
    <property type="match status" value="1"/>
</dbReference>
<name>A0A131Y3R9_IXORI</name>
<evidence type="ECO:0000259" key="1">
    <source>
        <dbReference type="Pfam" id="PF03372"/>
    </source>
</evidence>
<protein>
    <submittedName>
        <fullName evidence="2">Putative endonuclease/reverse transcript</fullName>
    </submittedName>
</protein>
<dbReference type="PANTHER" id="PTHR33395:SF22">
    <property type="entry name" value="REVERSE TRANSCRIPTASE DOMAIN-CONTAINING PROTEIN"/>
    <property type="match status" value="1"/>
</dbReference>
<dbReference type="GO" id="GO:0007508">
    <property type="term" value="P:larval heart development"/>
    <property type="evidence" value="ECO:0007669"/>
    <property type="project" value="TreeGrafter"/>
</dbReference>
<dbReference type="Pfam" id="PF03372">
    <property type="entry name" value="Exo_endo_phos"/>
    <property type="match status" value="1"/>
</dbReference>
<dbReference type="EMBL" id="GEFM01001653">
    <property type="protein sequence ID" value="JAP74143.1"/>
    <property type="molecule type" value="mRNA"/>
</dbReference>
<feature type="domain" description="Endonuclease/exonuclease/phosphatase" evidence="1">
    <location>
        <begin position="1"/>
        <end position="130"/>
    </location>
</feature>